<dbReference type="AlphaFoldDB" id="A0A6M3MJS7"/>
<dbReference type="NCBIfam" id="NF047561">
    <property type="entry name" value="orf58_phage_fam"/>
    <property type="match status" value="1"/>
</dbReference>
<dbReference type="EMBL" id="MT143702">
    <property type="protein sequence ID" value="QJB00839.1"/>
    <property type="molecule type" value="Genomic_DNA"/>
</dbReference>
<dbReference type="Pfam" id="PF22759">
    <property type="entry name" value="E217_GP41"/>
    <property type="match status" value="1"/>
</dbReference>
<name>A0A6M3MJS7_9ZZZZ</name>
<evidence type="ECO:0000313" key="2">
    <source>
        <dbReference type="EMBL" id="QJB05072.1"/>
    </source>
</evidence>
<protein>
    <submittedName>
        <fullName evidence="2">Uncharacterized protein</fullName>
    </submittedName>
</protein>
<sequence length="292" mass="32146">MSRLIGRNYRLVIKRGADELVYEPPMQIRFSVDNRYGAEGSLAEITLYGASQDTRRAIYNQFDGIVLSAGYGEGIGIVFAGDIINTEIGREGVDKYIKFFCRTAGKQQAQSVISKAWGAGTPQIDIIRDVAESMLLPVEFIGDFSDLPRAIKGRMMCSSSIACLNELAEIHNFVWSMSENRLVIIRKGADGTLATRNTEPHLISAANGMVGSPQILIRQIEVTKKLDPTIIPGDRVDVQSETRNFAFSQVYTAEMMVVDPTGGSGIYSVLNVTHKGDFYGDTWDTTVTGIRE</sequence>
<accession>A0A6M3MJS7</accession>
<dbReference type="EMBL" id="MT143894">
    <property type="protein sequence ID" value="QJB05072.1"/>
    <property type="molecule type" value="Genomic_DNA"/>
</dbReference>
<proteinExistence type="predicted"/>
<gene>
    <name evidence="1" type="ORF">MM171A00157_0008</name>
    <name evidence="2" type="ORF">MM171B00143_0043</name>
</gene>
<organism evidence="2">
    <name type="scientific">viral metagenome</name>
    <dbReference type="NCBI Taxonomy" id="1070528"/>
    <lineage>
        <taxon>unclassified sequences</taxon>
        <taxon>metagenomes</taxon>
        <taxon>organismal metagenomes</taxon>
    </lineage>
</organism>
<evidence type="ECO:0000313" key="1">
    <source>
        <dbReference type="EMBL" id="QJB00839.1"/>
    </source>
</evidence>
<reference evidence="2" key="1">
    <citation type="submission" date="2020-03" db="EMBL/GenBank/DDBJ databases">
        <title>The deep terrestrial virosphere.</title>
        <authorList>
            <person name="Holmfeldt K."/>
            <person name="Nilsson E."/>
            <person name="Simone D."/>
            <person name="Lopez-Fernandez M."/>
            <person name="Wu X."/>
            <person name="de Brujin I."/>
            <person name="Lundin D."/>
            <person name="Andersson A."/>
            <person name="Bertilsson S."/>
            <person name="Dopson M."/>
        </authorList>
    </citation>
    <scope>NUCLEOTIDE SEQUENCE</scope>
    <source>
        <strain evidence="1">MM171A00157</strain>
        <strain evidence="2">MM171B00143</strain>
    </source>
</reference>
<dbReference type="InterPro" id="IPR054496">
    <property type="entry name" value="E217_GP41"/>
</dbReference>